<evidence type="ECO:0000256" key="3">
    <source>
        <dbReference type="ARBA" id="ARBA00022592"/>
    </source>
</evidence>
<comment type="caution">
    <text evidence="8">The sequence shown here is derived from an EMBL/GenBank/DDBJ whole genome shotgun (WGS) entry which is preliminary data.</text>
</comment>
<keyword evidence="2 4" id="KW-0813">Transport</keyword>
<dbReference type="Pfam" id="PF12849">
    <property type="entry name" value="PBP_like_2"/>
    <property type="match status" value="1"/>
</dbReference>
<organism evidence="8 9">
    <name type="scientific">Tenggerimyces flavus</name>
    <dbReference type="NCBI Taxonomy" id="1708749"/>
    <lineage>
        <taxon>Bacteria</taxon>
        <taxon>Bacillati</taxon>
        <taxon>Actinomycetota</taxon>
        <taxon>Actinomycetes</taxon>
        <taxon>Propionibacteriales</taxon>
        <taxon>Nocardioidaceae</taxon>
        <taxon>Tenggerimyces</taxon>
    </lineage>
</organism>
<keyword evidence="3 4" id="KW-0592">Phosphate transport</keyword>
<dbReference type="RefSeq" id="WP_205114676.1">
    <property type="nucleotide sequence ID" value="NZ_JAFBCM010000001.1"/>
</dbReference>
<name>A0ABV7YK49_9ACTN</name>
<keyword evidence="9" id="KW-1185">Reference proteome</keyword>
<feature type="compositionally biased region" description="Low complexity" evidence="5">
    <location>
        <begin position="23"/>
        <end position="39"/>
    </location>
</feature>
<sequence>MRYGRVAAVLVAGALALAACGNDPTGPGSDSSASPDSTSTGGGNGGGDLKGNLALGGATSQESAMQAWIAGFQSANPDVTVSYDPTGSGGGRTGFLEGSFAFAGSDSAMDDKEKATSKERCGGTEAIHLPVYISPIAVIYNLPEAPDLQLSPATIAKIFNNKITKWNDAAIAADNAGKTLPDTAISPVHRSDESGTTDNFTDYLKATSAADWPHEPDGEWPIQGGQSAQGTSGVVQTVQGGQGTIGYADASKAGSLGKVKVKVGSEWVAPTPEGAAAVVDASPKVEGTPEHDYEIELDRKTTQSGAYPVVLVSYEVACLNYPKAEEGDLVKAFLGYIASADGQKAAADAAGSAPVSSKLEADLKGAVDAITSGA</sequence>
<protein>
    <recommendedName>
        <fullName evidence="4">Phosphate-binding protein</fullName>
    </recommendedName>
</protein>
<keyword evidence="6" id="KW-0732">Signal</keyword>
<dbReference type="PIRSF" id="PIRSF002756">
    <property type="entry name" value="PstS"/>
    <property type="match status" value="1"/>
</dbReference>
<gene>
    <name evidence="8" type="ORF">ACFOUW_24920</name>
</gene>
<dbReference type="PANTHER" id="PTHR42996:SF1">
    <property type="entry name" value="PHOSPHATE-BINDING PROTEIN PSTS"/>
    <property type="match status" value="1"/>
</dbReference>
<reference evidence="9" key="1">
    <citation type="journal article" date="2019" name="Int. J. Syst. Evol. Microbiol.">
        <title>The Global Catalogue of Microorganisms (GCM) 10K type strain sequencing project: providing services to taxonomists for standard genome sequencing and annotation.</title>
        <authorList>
            <consortium name="The Broad Institute Genomics Platform"/>
            <consortium name="The Broad Institute Genome Sequencing Center for Infectious Disease"/>
            <person name="Wu L."/>
            <person name="Ma J."/>
        </authorList>
    </citation>
    <scope>NUCLEOTIDE SEQUENCE [LARGE SCALE GENOMIC DNA]</scope>
    <source>
        <strain evidence="9">CGMCC 4.7241</strain>
    </source>
</reference>
<dbReference type="Proteomes" id="UP001595699">
    <property type="component" value="Unassembled WGS sequence"/>
</dbReference>
<evidence type="ECO:0000313" key="9">
    <source>
        <dbReference type="Proteomes" id="UP001595699"/>
    </source>
</evidence>
<evidence type="ECO:0000256" key="1">
    <source>
        <dbReference type="ARBA" id="ARBA00008725"/>
    </source>
</evidence>
<dbReference type="Gene3D" id="3.40.190.10">
    <property type="entry name" value="Periplasmic binding protein-like II"/>
    <property type="match status" value="2"/>
</dbReference>
<dbReference type="PROSITE" id="PS51257">
    <property type="entry name" value="PROKAR_LIPOPROTEIN"/>
    <property type="match status" value="1"/>
</dbReference>
<feature type="compositionally biased region" description="Gly residues" evidence="5">
    <location>
        <begin position="40"/>
        <end position="49"/>
    </location>
</feature>
<feature type="chain" id="PRO_5045258906" description="Phosphate-binding protein" evidence="6">
    <location>
        <begin position="19"/>
        <end position="374"/>
    </location>
</feature>
<evidence type="ECO:0000256" key="6">
    <source>
        <dbReference type="SAM" id="SignalP"/>
    </source>
</evidence>
<feature type="signal peptide" evidence="6">
    <location>
        <begin position="1"/>
        <end position="18"/>
    </location>
</feature>
<feature type="region of interest" description="Disordered" evidence="5">
    <location>
        <begin position="23"/>
        <end position="55"/>
    </location>
</feature>
<proteinExistence type="inferred from homology"/>
<accession>A0ABV7YK49</accession>
<evidence type="ECO:0000256" key="5">
    <source>
        <dbReference type="SAM" id="MobiDB-lite"/>
    </source>
</evidence>
<evidence type="ECO:0000256" key="2">
    <source>
        <dbReference type="ARBA" id="ARBA00022448"/>
    </source>
</evidence>
<dbReference type="InterPro" id="IPR005673">
    <property type="entry name" value="ABC_phos-bd_PstS"/>
</dbReference>
<dbReference type="InterPro" id="IPR050962">
    <property type="entry name" value="Phosphate-bind_PstS"/>
</dbReference>
<comment type="similarity">
    <text evidence="1 4">Belongs to the PstS family.</text>
</comment>
<evidence type="ECO:0000256" key="4">
    <source>
        <dbReference type="PIRNR" id="PIRNR002756"/>
    </source>
</evidence>
<evidence type="ECO:0000313" key="8">
    <source>
        <dbReference type="EMBL" id="MFC3764100.1"/>
    </source>
</evidence>
<dbReference type="SUPFAM" id="SSF53850">
    <property type="entry name" value="Periplasmic binding protein-like II"/>
    <property type="match status" value="1"/>
</dbReference>
<dbReference type="PANTHER" id="PTHR42996">
    <property type="entry name" value="PHOSPHATE-BINDING PROTEIN PSTS"/>
    <property type="match status" value="1"/>
</dbReference>
<feature type="domain" description="PBP" evidence="7">
    <location>
        <begin position="48"/>
        <end position="340"/>
    </location>
</feature>
<dbReference type="CDD" id="cd13565">
    <property type="entry name" value="PBP2_PstS"/>
    <property type="match status" value="1"/>
</dbReference>
<dbReference type="EMBL" id="JBHRZH010000023">
    <property type="protein sequence ID" value="MFC3764100.1"/>
    <property type="molecule type" value="Genomic_DNA"/>
</dbReference>
<evidence type="ECO:0000259" key="7">
    <source>
        <dbReference type="Pfam" id="PF12849"/>
    </source>
</evidence>
<dbReference type="InterPro" id="IPR024370">
    <property type="entry name" value="PBP_domain"/>
</dbReference>